<protein>
    <submittedName>
        <fullName evidence="2">Uncharacterized protein</fullName>
    </submittedName>
</protein>
<feature type="transmembrane region" description="Helical" evidence="1">
    <location>
        <begin position="103"/>
        <end position="126"/>
    </location>
</feature>
<proteinExistence type="predicted"/>
<keyword evidence="1" id="KW-1133">Transmembrane helix</keyword>
<evidence type="ECO:0000313" key="2">
    <source>
        <dbReference type="EMBL" id="MCL1634421.1"/>
    </source>
</evidence>
<dbReference type="RefSeq" id="WP_249472859.1">
    <property type="nucleotide sequence ID" value="NZ_JAMBEP010000001.1"/>
</dbReference>
<dbReference type="EMBL" id="JAMBEP010000001">
    <property type="protein sequence ID" value="MCL1634421.1"/>
    <property type="molecule type" value="Genomic_DNA"/>
</dbReference>
<keyword evidence="1" id="KW-0472">Membrane</keyword>
<feature type="transmembrane region" description="Helical" evidence="1">
    <location>
        <begin position="15"/>
        <end position="36"/>
    </location>
</feature>
<reference evidence="2 3" key="1">
    <citation type="submission" date="2022-05" db="EMBL/GenBank/DDBJ databases">
        <title>Luteimonas sp. SX5, whole genome shotgun sequencing project.</title>
        <authorList>
            <person name="Zhao G."/>
            <person name="Shen L."/>
        </authorList>
    </citation>
    <scope>NUCLEOTIDE SEQUENCE [LARGE SCALE GENOMIC DNA]</scope>
    <source>
        <strain evidence="2 3">SX5</strain>
    </source>
</reference>
<dbReference type="Proteomes" id="UP001431217">
    <property type="component" value="Unassembled WGS sequence"/>
</dbReference>
<accession>A0ABT0MHR9</accession>
<evidence type="ECO:0000256" key="1">
    <source>
        <dbReference type="SAM" id="Phobius"/>
    </source>
</evidence>
<sequence>MNTVRALHSTSVPPWAWIVLGAVTATALDLAFAAIYWETLHRVSPATIMQAIAAYWGWGREAYAGGATTAALGAGLFLARMLVLAAIYHAAARRFAVLIERPYTCGALFGLAIYLSNKYIVVPLIGAMPQTATADKDLAWMFSCILAHMLLVGIPLALFSRMASRDE</sequence>
<keyword evidence="3" id="KW-1185">Reference proteome</keyword>
<feature type="transmembrane region" description="Helical" evidence="1">
    <location>
        <begin position="138"/>
        <end position="159"/>
    </location>
</feature>
<comment type="caution">
    <text evidence="2">The sequence shown here is derived from an EMBL/GenBank/DDBJ whole genome shotgun (WGS) entry which is preliminary data.</text>
</comment>
<evidence type="ECO:0000313" key="3">
    <source>
        <dbReference type="Proteomes" id="UP001431217"/>
    </source>
</evidence>
<organism evidence="2 3">
    <name type="scientific">Luteimonas galliterrae</name>
    <dbReference type="NCBI Taxonomy" id="2940486"/>
    <lineage>
        <taxon>Bacteria</taxon>
        <taxon>Pseudomonadati</taxon>
        <taxon>Pseudomonadota</taxon>
        <taxon>Gammaproteobacteria</taxon>
        <taxon>Lysobacterales</taxon>
        <taxon>Lysobacteraceae</taxon>
        <taxon>Luteimonas</taxon>
    </lineage>
</organism>
<keyword evidence="1" id="KW-0812">Transmembrane</keyword>
<feature type="transmembrane region" description="Helical" evidence="1">
    <location>
        <begin position="70"/>
        <end position="91"/>
    </location>
</feature>
<gene>
    <name evidence="2" type="ORF">M2650_07220</name>
</gene>
<name>A0ABT0MHR9_9GAMM</name>